<proteinExistence type="inferred from homology"/>
<accession>A0AAD1ELZ8</accession>
<keyword evidence="3" id="KW-0227">DNA damage</keyword>
<keyword evidence="6" id="KW-0238">DNA-binding</keyword>
<keyword evidence="7" id="KW-0456">Lyase</keyword>
<evidence type="ECO:0000256" key="2">
    <source>
        <dbReference type="ARBA" id="ARBA00022670"/>
    </source>
</evidence>
<evidence type="ECO:0000256" key="4">
    <source>
        <dbReference type="ARBA" id="ARBA00022801"/>
    </source>
</evidence>
<evidence type="ECO:0000256" key="3">
    <source>
        <dbReference type="ARBA" id="ARBA00022763"/>
    </source>
</evidence>
<dbReference type="PANTHER" id="PTHR13604:SF0">
    <property type="entry name" value="ABASIC SITE PROCESSING PROTEIN HMCES"/>
    <property type="match status" value="1"/>
</dbReference>
<organism evidence="9 10">
    <name type="scientific">Rathayibacter iranicus</name>
    <dbReference type="NCBI Taxonomy" id="59737"/>
    <lineage>
        <taxon>Bacteria</taxon>
        <taxon>Bacillati</taxon>
        <taxon>Actinomycetota</taxon>
        <taxon>Actinomycetes</taxon>
        <taxon>Micrococcales</taxon>
        <taxon>Microbacteriaceae</taxon>
        <taxon>Rathayibacter</taxon>
    </lineage>
</organism>
<dbReference type="GO" id="GO:0106300">
    <property type="term" value="P:protein-DNA covalent cross-linking repair"/>
    <property type="evidence" value="ECO:0007669"/>
    <property type="project" value="InterPro"/>
</dbReference>
<dbReference type="GO" id="GO:0008233">
    <property type="term" value="F:peptidase activity"/>
    <property type="evidence" value="ECO:0007669"/>
    <property type="project" value="UniProtKB-KW"/>
</dbReference>
<dbReference type="PANTHER" id="PTHR13604">
    <property type="entry name" value="DC12-RELATED"/>
    <property type="match status" value="1"/>
</dbReference>
<evidence type="ECO:0000256" key="6">
    <source>
        <dbReference type="ARBA" id="ARBA00023125"/>
    </source>
</evidence>
<dbReference type="Pfam" id="PF02586">
    <property type="entry name" value="SRAP"/>
    <property type="match status" value="1"/>
</dbReference>
<dbReference type="EC" id="3.4.-.-" evidence="8"/>
<dbReference type="KEGG" id="ria:C7V51_06090"/>
<keyword evidence="2 8" id="KW-0645">Protease</keyword>
<evidence type="ECO:0000313" key="9">
    <source>
        <dbReference type="EMBL" id="AZZ55498.1"/>
    </source>
</evidence>
<comment type="similarity">
    <text evidence="1 8">Belongs to the SOS response-associated peptidase family.</text>
</comment>
<dbReference type="GO" id="GO:0003697">
    <property type="term" value="F:single-stranded DNA binding"/>
    <property type="evidence" value="ECO:0007669"/>
    <property type="project" value="InterPro"/>
</dbReference>
<dbReference type="InterPro" id="IPR003738">
    <property type="entry name" value="SRAP"/>
</dbReference>
<dbReference type="Proteomes" id="UP000283946">
    <property type="component" value="Chromosome"/>
</dbReference>
<dbReference type="EMBL" id="CP028130">
    <property type="protein sequence ID" value="AZZ55498.1"/>
    <property type="molecule type" value="Genomic_DNA"/>
</dbReference>
<evidence type="ECO:0000256" key="7">
    <source>
        <dbReference type="ARBA" id="ARBA00023239"/>
    </source>
</evidence>
<name>A0AAD1ELZ8_9MICO</name>
<gene>
    <name evidence="9" type="ORF">C7V51_06090</name>
</gene>
<evidence type="ECO:0000313" key="10">
    <source>
        <dbReference type="Proteomes" id="UP000283946"/>
    </source>
</evidence>
<dbReference type="GO" id="GO:0006508">
    <property type="term" value="P:proteolysis"/>
    <property type="evidence" value="ECO:0007669"/>
    <property type="project" value="UniProtKB-KW"/>
</dbReference>
<dbReference type="Gene3D" id="3.90.1680.10">
    <property type="entry name" value="SOS response associated peptidase-like"/>
    <property type="match status" value="1"/>
</dbReference>
<dbReference type="InterPro" id="IPR036590">
    <property type="entry name" value="SRAP-like"/>
</dbReference>
<evidence type="ECO:0000256" key="8">
    <source>
        <dbReference type="RuleBase" id="RU364100"/>
    </source>
</evidence>
<dbReference type="SUPFAM" id="SSF143081">
    <property type="entry name" value="BB1717-like"/>
    <property type="match status" value="1"/>
</dbReference>
<dbReference type="AlphaFoldDB" id="A0AAD1ELZ8"/>
<sequence>MFLVFGALCGASAPLRGLKEQENPMCGRFVLAQTTADLVALFDIDEPDADLPEPSWNIAPTQRIAVVAESMKGVEEGSPPRRRLAGARWGLVPRAAADPSAGPPLINARIESIAEKPSFRESYAARRAIIPASGWYEWQVGADGTRSPFFVSPQENALVLFAGLYEWWRSSRPGAPWLLSATILTRPSAGALAGVHERMPVLMQPELIEEWLDPVTPGGGELLRTMAEGAAELADNLTVQRVGSAIGSVSAAGPDLIRPVEA</sequence>
<dbReference type="GO" id="GO:0016829">
    <property type="term" value="F:lyase activity"/>
    <property type="evidence" value="ECO:0007669"/>
    <property type="project" value="UniProtKB-KW"/>
</dbReference>
<keyword evidence="5" id="KW-0190">Covalent protein-DNA linkage</keyword>
<reference evidence="9 10" key="1">
    <citation type="submission" date="2018-03" db="EMBL/GenBank/DDBJ databases">
        <title>Bacteriophage NCPPB3778 and a type I-E CRISPR drive the evolution of the US Biological Select Agent, Rathayibacter toxicus.</title>
        <authorList>
            <person name="Davis E.W.II."/>
            <person name="Tabima J.F."/>
            <person name="Weisberg A.J."/>
            <person name="Dantas Lopes L."/>
            <person name="Wiseman M.S."/>
            <person name="Wiseman M.S."/>
            <person name="Pupko T."/>
            <person name="Belcher M.S."/>
            <person name="Sechler A.J."/>
            <person name="Tancos M.A."/>
            <person name="Schroeder B.K."/>
            <person name="Murray T.D."/>
            <person name="Luster D.G."/>
            <person name="Schneider W.L."/>
            <person name="Rogers E."/>
            <person name="Andreote F.D."/>
            <person name="Grunwald N.J."/>
            <person name="Putnam M.L."/>
            <person name="Chang J.H."/>
        </authorList>
    </citation>
    <scope>NUCLEOTIDE SEQUENCE [LARGE SCALE GENOMIC DNA]</scope>
    <source>
        <strain evidence="9 10">NCCPB 2253</strain>
    </source>
</reference>
<evidence type="ECO:0000256" key="5">
    <source>
        <dbReference type="ARBA" id="ARBA00023124"/>
    </source>
</evidence>
<keyword evidence="4 8" id="KW-0378">Hydrolase</keyword>
<evidence type="ECO:0000256" key="1">
    <source>
        <dbReference type="ARBA" id="ARBA00008136"/>
    </source>
</evidence>
<protein>
    <recommendedName>
        <fullName evidence="8">Abasic site processing protein</fullName>
        <ecNumber evidence="8">3.4.-.-</ecNumber>
    </recommendedName>
</protein>